<feature type="non-terminal residue" evidence="1">
    <location>
        <position position="57"/>
    </location>
</feature>
<organism evidence="1 2">
    <name type="scientific">Ceratitis capitata</name>
    <name type="common">Mediterranean fruit fly</name>
    <name type="synonym">Tephritis capitata</name>
    <dbReference type="NCBI Taxonomy" id="7213"/>
    <lineage>
        <taxon>Eukaryota</taxon>
        <taxon>Metazoa</taxon>
        <taxon>Ecdysozoa</taxon>
        <taxon>Arthropoda</taxon>
        <taxon>Hexapoda</taxon>
        <taxon>Insecta</taxon>
        <taxon>Pterygota</taxon>
        <taxon>Neoptera</taxon>
        <taxon>Endopterygota</taxon>
        <taxon>Diptera</taxon>
        <taxon>Brachycera</taxon>
        <taxon>Muscomorpha</taxon>
        <taxon>Tephritoidea</taxon>
        <taxon>Tephritidae</taxon>
        <taxon>Ceratitis</taxon>
        <taxon>Ceratitis</taxon>
    </lineage>
</organism>
<sequence length="57" mass="6072">MDVRVYVFTRAGLSIYAVHSLILAESIRTSVHSWIEVDALQQAIAAAAAAAAAFIVL</sequence>
<proteinExistence type="predicted"/>
<reference evidence="1" key="1">
    <citation type="submission" date="2020-11" db="EMBL/GenBank/DDBJ databases">
        <authorList>
            <person name="Whitehead M."/>
        </authorList>
    </citation>
    <scope>NUCLEOTIDE SEQUENCE</scope>
    <source>
        <strain evidence="1">EGII</strain>
    </source>
</reference>
<dbReference type="AlphaFoldDB" id="A0A811UNT0"/>
<gene>
    <name evidence="1" type="ORF">CCAP1982_LOCUS7270</name>
</gene>
<evidence type="ECO:0000313" key="2">
    <source>
        <dbReference type="Proteomes" id="UP000606786"/>
    </source>
</evidence>
<name>A0A811UNT0_CERCA</name>
<accession>A0A811UNT0</accession>
<dbReference type="Proteomes" id="UP000606786">
    <property type="component" value="Unassembled WGS sequence"/>
</dbReference>
<evidence type="ECO:0000313" key="1">
    <source>
        <dbReference type="EMBL" id="CAD6998713.1"/>
    </source>
</evidence>
<comment type="caution">
    <text evidence="1">The sequence shown here is derived from an EMBL/GenBank/DDBJ whole genome shotgun (WGS) entry which is preliminary data.</text>
</comment>
<protein>
    <submittedName>
        <fullName evidence="1">(Mediterranean fruit fly) hypothetical protein</fullName>
    </submittedName>
</protein>
<dbReference type="EMBL" id="CAJHJT010000012">
    <property type="protein sequence ID" value="CAD6998713.1"/>
    <property type="molecule type" value="Genomic_DNA"/>
</dbReference>
<keyword evidence="2" id="KW-1185">Reference proteome</keyword>